<evidence type="ECO:0000256" key="1">
    <source>
        <dbReference type="ARBA" id="ARBA00009995"/>
    </source>
</evidence>
<dbReference type="InterPro" id="IPR002213">
    <property type="entry name" value="UDP_glucos_trans"/>
</dbReference>
<evidence type="ECO:0000313" key="5">
    <source>
        <dbReference type="EMBL" id="OQV25655.1"/>
    </source>
</evidence>
<protein>
    <recommendedName>
        <fullName evidence="4">UDP-glucuronosyltransferase</fullName>
        <ecNumber evidence="4">2.4.1.17</ecNumber>
    </recommendedName>
</protein>
<dbReference type="FunFam" id="3.40.50.2000:FF:000056">
    <property type="entry name" value="Glycosyltransferase"/>
    <property type="match status" value="1"/>
</dbReference>
<dbReference type="GO" id="GO:0016020">
    <property type="term" value="C:membrane"/>
    <property type="evidence" value="ECO:0007669"/>
    <property type="project" value="UniProtKB-SubCell"/>
</dbReference>
<dbReference type="PANTHER" id="PTHR11926">
    <property type="entry name" value="GLUCOSYL/GLUCURONOSYL TRANSFERASES"/>
    <property type="match status" value="1"/>
</dbReference>
<evidence type="ECO:0000256" key="4">
    <source>
        <dbReference type="RuleBase" id="RU362059"/>
    </source>
</evidence>
<dbReference type="CDD" id="cd03784">
    <property type="entry name" value="GT1_Gtf-like"/>
    <property type="match status" value="1"/>
</dbReference>
<comment type="caution">
    <text evidence="5">The sequence shown here is derived from an EMBL/GenBank/DDBJ whole genome shotgun (WGS) entry which is preliminary data.</text>
</comment>
<dbReference type="Gene3D" id="3.40.50.2000">
    <property type="entry name" value="Glycogen Phosphorylase B"/>
    <property type="match status" value="2"/>
</dbReference>
<sequence>MDPPRSHVLMVTVPAYGHLIPLLELAKKISKHHNVTFVVSESMLQEIRQRELLTDVDFSVVGLADGYIEGPEVLARLIFLGTERHVLPAVQRLFQAIPVRGPPQIHIDDGTHNIAHKITLAVDLVIADALLAGSLAVLSERKIPFYYFNSGASGMTMMALGLSAETPTMRDEDLDIPGRDFPIFEMPSLGSTPVPPPEVIKKLFLPMQQVLPLATGIIANSVKESESMLLLILKARIAAKGKATFRTVGPLSPEQHAKTAQEQKVKTWLDGKQAKSVVYVAFGSIAFPTPEYAREILKALNSLGKPFIWALPERCRGTLPQDVLSQLDSDQMSSESLILDWAPQKLILQHASTAVFVSHCGWNSCLESLASGVPIVAWPMFAEQKMNVEQLHGMGVACLLGVATGSGWKNVVPFDVIQKAVVSAAGFDAPSGAPISSYRTAAEKWKKTIEEALSPQGSSGLNFSELVGFKDITNPK</sequence>
<dbReference type="SUPFAM" id="SSF53756">
    <property type="entry name" value="UDP-Glycosyltransferase/glycogen phosphorylase"/>
    <property type="match status" value="1"/>
</dbReference>
<dbReference type="AlphaFoldDB" id="A0A1W0XDX9"/>
<reference evidence="6" key="1">
    <citation type="submission" date="2017-01" db="EMBL/GenBank/DDBJ databases">
        <title>Comparative genomics of anhydrobiosis in the tardigrade Hypsibius dujardini.</title>
        <authorList>
            <person name="Yoshida Y."/>
            <person name="Koutsovoulos G."/>
            <person name="Laetsch D."/>
            <person name="Stevens L."/>
            <person name="Kumar S."/>
            <person name="Horikawa D."/>
            <person name="Ishino K."/>
            <person name="Komine S."/>
            <person name="Tomita M."/>
            <person name="Blaxter M."/>
            <person name="Arakawa K."/>
        </authorList>
    </citation>
    <scope>NUCLEOTIDE SEQUENCE [LARGE SCALE GENOMIC DNA]</scope>
    <source>
        <strain evidence="6">Z151</strain>
    </source>
</reference>
<dbReference type="OrthoDB" id="5835829at2759"/>
<dbReference type="PANTHER" id="PTHR11926:SF774">
    <property type="entry name" value="UDP-GLYCOSYLTRANSFERASE 85A1-RELATED"/>
    <property type="match status" value="1"/>
</dbReference>
<keyword evidence="3" id="KW-0328">Glycosyltransferase</keyword>
<keyword evidence="2 3" id="KW-0808">Transferase</keyword>
<dbReference type="EMBL" id="MTYJ01000002">
    <property type="protein sequence ID" value="OQV25655.1"/>
    <property type="molecule type" value="Genomic_DNA"/>
</dbReference>
<gene>
    <name evidence="5" type="ORF">BV898_00590</name>
</gene>
<organism evidence="5 6">
    <name type="scientific">Hypsibius exemplaris</name>
    <name type="common">Freshwater tardigrade</name>
    <dbReference type="NCBI Taxonomy" id="2072580"/>
    <lineage>
        <taxon>Eukaryota</taxon>
        <taxon>Metazoa</taxon>
        <taxon>Ecdysozoa</taxon>
        <taxon>Tardigrada</taxon>
        <taxon>Eutardigrada</taxon>
        <taxon>Parachela</taxon>
        <taxon>Hypsibioidea</taxon>
        <taxon>Hypsibiidae</taxon>
        <taxon>Hypsibius</taxon>
    </lineage>
</organism>
<dbReference type="Proteomes" id="UP000192578">
    <property type="component" value="Unassembled WGS sequence"/>
</dbReference>
<dbReference type="PROSITE" id="PS00375">
    <property type="entry name" value="UDPGT"/>
    <property type="match status" value="1"/>
</dbReference>
<dbReference type="GO" id="GO:0015020">
    <property type="term" value="F:glucuronosyltransferase activity"/>
    <property type="evidence" value="ECO:0007669"/>
    <property type="project" value="UniProtKB-EC"/>
</dbReference>
<keyword evidence="6" id="KW-1185">Reference proteome</keyword>
<dbReference type="Pfam" id="PF00201">
    <property type="entry name" value="UDPGT"/>
    <property type="match status" value="1"/>
</dbReference>
<evidence type="ECO:0000256" key="2">
    <source>
        <dbReference type="ARBA" id="ARBA00022679"/>
    </source>
</evidence>
<dbReference type="InterPro" id="IPR035595">
    <property type="entry name" value="UDP_glycos_trans_CS"/>
</dbReference>
<comment type="similarity">
    <text evidence="1 3">Belongs to the UDP-glycosyltransferase family.</text>
</comment>
<proteinExistence type="inferred from homology"/>
<comment type="catalytic activity">
    <reaction evidence="4">
        <text>glucuronate acceptor + UDP-alpha-D-glucuronate = acceptor beta-D-glucuronoside + UDP + H(+)</text>
        <dbReference type="Rhea" id="RHEA:21032"/>
        <dbReference type="ChEBI" id="CHEBI:15378"/>
        <dbReference type="ChEBI" id="CHEBI:58052"/>
        <dbReference type="ChEBI" id="CHEBI:58223"/>
        <dbReference type="ChEBI" id="CHEBI:132367"/>
        <dbReference type="ChEBI" id="CHEBI:132368"/>
        <dbReference type="EC" id="2.4.1.17"/>
    </reaction>
</comment>
<accession>A0A1W0XDX9</accession>
<dbReference type="GO" id="GO:0080044">
    <property type="term" value="F:quercetin 7-O-glucosyltransferase activity"/>
    <property type="evidence" value="ECO:0007669"/>
    <property type="project" value="TreeGrafter"/>
</dbReference>
<name>A0A1W0XDX9_HYPEX</name>
<comment type="subcellular location">
    <subcellularLocation>
        <location evidence="4">Membrane</location>
        <topology evidence="4">Single-pass membrane protein</topology>
    </subcellularLocation>
</comment>
<dbReference type="GO" id="GO:0080043">
    <property type="term" value="F:quercetin 3-O-glucosyltransferase activity"/>
    <property type="evidence" value="ECO:0007669"/>
    <property type="project" value="TreeGrafter"/>
</dbReference>
<evidence type="ECO:0000313" key="6">
    <source>
        <dbReference type="Proteomes" id="UP000192578"/>
    </source>
</evidence>
<dbReference type="EC" id="2.4.1.17" evidence="4"/>
<evidence type="ECO:0000256" key="3">
    <source>
        <dbReference type="RuleBase" id="RU003718"/>
    </source>
</evidence>